<evidence type="ECO:0000256" key="5">
    <source>
        <dbReference type="RuleBase" id="RU361235"/>
    </source>
</evidence>
<dbReference type="GO" id="GO:0004104">
    <property type="term" value="F:cholinesterase activity"/>
    <property type="evidence" value="ECO:0007669"/>
    <property type="project" value="InterPro"/>
</dbReference>
<sequence>MAGFKTTLASVSLLVTLGLAHAPAEHWNGPHTGPDFRHPYGRPELSTATGAAFTSGSGSDSPVATGTASSVGSAACGYPGGGPTATIDVGVLHGTTTSLPAATASINQFLGVPFAKSPPTRFGPPESPQNFSQPINATSWSPACIQQFVYPEAAQLFVNSVFNNPAPPESEDCLYLNVYAPSTPAPADGRAVMFFLYGGSLQFGTAGQITYDGSAFASYEDVIVVTTNYRTNVFGFPTSPELPDTGHNLGFLDQRFALDWVQRNIAQFGGSPKKVTVFGESAGAFSTDALLTSYPRNSTPPFRGAILESGQYSYRPSRSTLPAEPWEQLSAALGCPGNYGSNLTCLRAANASAIKDTIEKQILVFNPIPDNVTLVSSPARRRLSGDIARIPVMGGTNSQEGRIFTVGQTNTTAYLTGLLGANPSNLGEMIATVEAAYPLGQNGLETPYDQIAQVFTEFIFQCPQAKWANDSASIGIPTWRYYFNASFTNTQAYPNLGVYHASELPMVFGTRQEVLRTTQEYALSNAMMSAWATFAKNPSRGPGWNPVSTGQPGTVLVGATAQEIGGQYTGPNGSVLHGSWDLGVWGNRGNVLGSGVTVIPEWEVDYRCELFEPIYELISGTAGS</sequence>
<keyword evidence="2 5" id="KW-0378">Hydrolase</keyword>
<dbReference type="InterPro" id="IPR029058">
    <property type="entry name" value="AB_hydrolase_fold"/>
</dbReference>
<dbReference type="PRINTS" id="PR00878">
    <property type="entry name" value="CHOLNESTRASE"/>
</dbReference>
<feature type="region of interest" description="Disordered" evidence="6">
    <location>
        <begin position="26"/>
        <end position="66"/>
    </location>
</feature>
<dbReference type="EMBL" id="NAJL01000049">
    <property type="protein sequence ID" value="TKA23979.1"/>
    <property type="molecule type" value="Genomic_DNA"/>
</dbReference>
<dbReference type="OrthoDB" id="408631at2759"/>
<comment type="similarity">
    <text evidence="1 5">Belongs to the type-B carboxylesterase/lipase family.</text>
</comment>
<reference evidence="8 9" key="1">
    <citation type="submission" date="2017-03" db="EMBL/GenBank/DDBJ databases">
        <title>Genomes of endolithic fungi from Antarctica.</title>
        <authorList>
            <person name="Coleine C."/>
            <person name="Masonjones S."/>
            <person name="Stajich J.E."/>
        </authorList>
    </citation>
    <scope>NUCLEOTIDE SEQUENCE [LARGE SCALE GENOMIC DNA]</scope>
    <source>
        <strain evidence="8 9">CCFEE 6315</strain>
    </source>
</reference>
<dbReference type="InterPro" id="IPR000997">
    <property type="entry name" value="Cholinesterase"/>
</dbReference>
<organism evidence="8 9">
    <name type="scientific">Salinomyces thailandicus</name>
    <dbReference type="NCBI Taxonomy" id="706561"/>
    <lineage>
        <taxon>Eukaryota</taxon>
        <taxon>Fungi</taxon>
        <taxon>Dikarya</taxon>
        <taxon>Ascomycota</taxon>
        <taxon>Pezizomycotina</taxon>
        <taxon>Dothideomycetes</taxon>
        <taxon>Dothideomycetidae</taxon>
        <taxon>Mycosphaerellales</taxon>
        <taxon>Teratosphaeriaceae</taxon>
        <taxon>Salinomyces</taxon>
    </lineage>
</organism>
<evidence type="ECO:0000256" key="2">
    <source>
        <dbReference type="ARBA" id="ARBA00022801"/>
    </source>
</evidence>
<dbReference type="InterPro" id="IPR019826">
    <property type="entry name" value="Carboxylesterase_B_AS"/>
</dbReference>
<feature type="active site" description="Charge relay system" evidence="4">
    <location>
        <position position="400"/>
    </location>
</feature>
<accession>A0A4V5N3K2</accession>
<proteinExistence type="inferred from homology"/>
<comment type="caution">
    <text evidence="8">The sequence shown here is derived from an EMBL/GenBank/DDBJ whole genome shotgun (WGS) entry which is preliminary data.</text>
</comment>
<dbReference type="PANTHER" id="PTHR43918:SF4">
    <property type="entry name" value="CARBOXYLIC ESTER HYDROLASE"/>
    <property type="match status" value="1"/>
</dbReference>
<evidence type="ECO:0000256" key="1">
    <source>
        <dbReference type="ARBA" id="ARBA00005964"/>
    </source>
</evidence>
<dbReference type="InterPro" id="IPR002018">
    <property type="entry name" value="CarbesteraseB"/>
</dbReference>
<feature type="chain" id="PRO_5020877961" description="Carboxylic ester hydrolase" evidence="5">
    <location>
        <begin position="21"/>
        <end position="624"/>
    </location>
</feature>
<feature type="domain" description="Carboxylesterase type B" evidence="7">
    <location>
        <begin position="83"/>
        <end position="555"/>
    </location>
</feature>
<dbReference type="EC" id="3.1.1.-" evidence="5"/>
<evidence type="ECO:0000256" key="6">
    <source>
        <dbReference type="SAM" id="MobiDB-lite"/>
    </source>
</evidence>
<feature type="active site" description="Charge relay system" evidence="4">
    <location>
        <position position="500"/>
    </location>
</feature>
<feature type="active site" description="Acyl-ester intermediate" evidence="4">
    <location>
        <position position="281"/>
    </location>
</feature>
<dbReference type="SUPFAM" id="SSF53474">
    <property type="entry name" value="alpha/beta-Hydrolases"/>
    <property type="match status" value="1"/>
</dbReference>
<evidence type="ECO:0000256" key="4">
    <source>
        <dbReference type="PIRSR" id="PIRSR600997-1"/>
    </source>
</evidence>
<dbReference type="Pfam" id="PF00135">
    <property type="entry name" value="COesterase"/>
    <property type="match status" value="1"/>
</dbReference>
<name>A0A4V5N3K2_9PEZI</name>
<evidence type="ECO:0000313" key="8">
    <source>
        <dbReference type="EMBL" id="TKA23979.1"/>
    </source>
</evidence>
<dbReference type="Gene3D" id="3.40.50.1820">
    <property type="entry name" value="alpha/beta hydrolase"/>
    <property type="match status" value="1"/>
</dbReference>
<dbReference type="PANTHER" id="PTHR43918">
    <property type="entry name" value="ACETYLCHOLINESTERASE"/>
    <property type="match status" value="1"/>
</dbReference>
<keyword evidence="9" id="KW-1185">Reference proteome</keyword>
<dbReference type="PROSITE" id="PS00941">
    <property type="entry name" value="CARBOXYLESTERASE_B_2"/>
    <property type="match status" value="1"/>
</dbReference>
<dbReference type="PROSITE" id="PS00122">
    <property type="entry name" value="CARBOXYLESTERASE_B_1"/>
    <property type="match status" value="1"/>
</dbReference>
<dbReference type="AlphaFoldDB" id="A0A4V5N3K2"/>
<dbReference type="InterPro" id="IPR050654">
    <property type="entry name" value="AChE-related_enzymes"/>
</dbReference>
<dbReference type="Proteomes" id="UP000308549">
    <property type="component" value="Unassembled WGS sequence"/>
</dbReference>
<evidence type="ECO:0000313" key="9">
    <source>
        <dbReference type="Proteomes" id="UP000308549"/>
    </source>
</evidence>
<feature type="signal peptide" evidence="5">
    <location>
        <begin position="1"/>
        <end position="20"/>
    </location>
</feature>
<gene>
    <name evidence="8" type="ORF">B0A50_06485</name>
</gene>
<evidence type="ECO:0000256" key="3">
    <source>
        <dbReference type="ARBA" id="ARBA00023157"/>
    </source>
</evidence>
<protein>
    <recommendedName>
        <fullName evidence="5">Carboxylic ester hydrolase</fullName>
        <ecNumber evidence="5">3.1.1.-</ecNumber>
    </recommendedName>
</protein>
<keyword evidence="3" id="KW-1015">Disulfide bond</keyword>
<dbReference type="InterPro" id="IPR019819">
    <property type="entry name" value="Carboxylesterase_B_CS"/>
</dbReference>
<feature type="compositionally biased region" description="Polar residues" evidence="6">
    <location>
        <begin position="46"/>
        <end position="62"/>
    </location>
</feature>
<evidence type="ECO:0000259" key="7">
    <source>
        <dbReference type="Pfam" id="PF00135"/>
    </source>
</evidence>
<keyword evidence="5" id="KW-0732">Signal</keyword>